<evidence type="ECO:0000256" key="5">
    <source>
        <dbReference type="ARBA" id="ARBA00022989"/>
    </source>
</evidence>
<dbReference type="InterPro" id="IPR017850">
    <property type="entry name" value="Alkaline_phosphatase_core_sf"/>
</dbReference>
<proteinExistence type="predicted"/>
<protein>
    <submittedName>
        <fullName evidence="9">Sulfatase</fullName>
    </submittedName>
</protein>
<evidence type="ECO:0000256" key="1">
    <source>
        <dbReference type="ARBA" id="ARBA00004651"/>
    </source>
</evidence>
<evidence type="ECO:0000256" key="4">
    <source>
        <dbReference type="ARBA" id="ARBA00022692"/>
    </source>
</evidence>
<reference evidence="9 10" key="1">
    <citation type="submission" date="2018-04" db="EMBL/GenBank/DDBJ databases">
        <title>Novel Campyloabacter and Helicobacter Species and Strains.</title>
        <authorList>
            <person name="Mannion A.J."/>
            <person name="Shen Z."/>
            <person name="Fox J.G."/>
        </authorList>
    </citation>
    <scope>NUCLEOTIDE SEQUENCE [LARGE SCALE GENOMIC DNA]</scope>
    <source>
        <strain evidence="9 10">MIT 98-6070</strain>
    </source>
</reference>
<keyword evidence="5 7" id="KW-1133">Transmembrane helix</keyword>
<feature type="transmembrane region" description="Helical" evidence="7">
    <location>
        <begin position="72"/>
        <end position="93"/>
    </location>
</feature>
<dbReference type="GO" id="GO:0016776">
    <property type="term" value="F:phosphotransferase activity, phosphate group as acceptor"/>
    <property type="evidence" value="ECO:0007669"/>
    <property type="project" value="TreeGrafter"/>
</dbReference>
<dbReference type="InterPro" id="IPR040423">
    <property type="entry name" value="PEA_transferase"/>
</dbReference>
<evidence type="ECO:0000313" key="10">
    <source>
        <dbReference type="Proteomes" id="UP000256599"/>
    </source>
</evidence>
<evidence type="ECO:0000256" key="2">
    <source>
        <dbReference type="ARBA" id="ARBA00022475"/>
    </source>
</evidence>
<evidence type="ECO:0000256" key="3">
    <source>
        <dbReference type="ARBA" id="ARBA00022679"/>
    </source>
</evidence>
<evidence type="ECO:0000256" key="7">
    <source>
        <dbReference type="SAM" id="Phobius"/>
    </source>
</evidence>
<dbReference type="RefSeq" id="WP_115511799.1">
    <property type="nucleotide sequence ID" value="NZ_NXLR01000001.1"/>
</dbReference>
<evidence type="ECO:0000313" key="9">
    <source>
        <dbReference type="EMBL" id="RDU60988.1"/>
    </source>
</evidence>
<comment type="caution">
    <text evidence="9">The sequence shown here is derived from an EMBL/GenBank/DDBJ whole genome shotgun (WGS) entry which is preliminary data.</text>
</comment>
<dbReference type="AlphaFoldDB" id="A0A3D8I769"/>
<keyword evidence="4 7" id="KW-0812">Transmembrane</keyword>
<dbReference type="Gene3D" id="3.40.720.10">
    <property type="entry name" value="Alkaline Phosphatase, subunit A"/>
    <property type="match status" value="1"/>
</dbReference>
<organism evidence="9 10">
    <name type="scientific">Helicobacter marmotae</name>
    <dbReference type="NCBI Taxonomy" id="152490"/>
    <lineage>
        <taxon>Bacteria</taxon>
        <taxon>Pseudomonadati</taxon>
        <taxon>Campylobacterota</taxon>
        <taxon>Epsilonproteobacteria</taxon>
        <taxon>Campylobacterales</taxon>
        <taxon>Helicobacteraceae</taxon>
        <taxon>Helicobacter</taxon>
    </lineage>
</organism>
<evidence type="ECO:0000256" key="6">
    <source>
        <dbReference type="ARBA" id="ARBA00023136"/>
    </source>
</evidence>
<gene>
    <name evidence="9" type="ORF">CQA63_00300</name>
</gene>
<dbReference type="InterPro" id="IPR000917">
    <property type="entry name" value="Sulfatase_N"/>
</dbReference>
<comment type="subcellular location">
    <subcellularLocation>
        <location evidence="1">Cell membrane</location>
        <topology evidence="1">Multi-pass membrane protein</topology>
    </subcellularLocation>
</comment>
<dbReference type="GO" id="GO:0009244">
    <property type="term" value="P:lipopolysaccharide core region biosynthetic process"/>
    <property type="evidence" value="ECO:0007669"/>
    <property type="project" value="TreeGrafter"/>
</dbReference>
<sequence length="596" mass="69531">MKFLSNPTLFRIFVLLIFLNSIILSGSQYYVYTKHWDLYWFASFFYRELLLIVSYFLFFSFLSFLPQKFSKPIAWIIFGISAVCFIIDVFLLYTFDSNLNSYLVIVALESNPQESAEFLHNYINTRLCLLYLFLALLCVLLWRFIKPIKQSLKLYRSILCALFVAIGILLYMVFSHTKPLNEDWHDMLFNYTRQIYRALDKTQAFIQEYKMLNAKFDSLSSTLQVKKATNNIDNIVLVIGESTQRNKLSLYGYPIETTPLLNKLKNTKPNNLLIFTDIISPHAQTHESLSLSLTLANQDSQGIATLPHTQKHNSSFWYEHLNIIDAFKLGGYETLSISNQEPISLFGNAAASILKRADKVEFVNINDKMSTTKFDESILHYLNSLPPADSKRFFALHLMGNHAKYYNRYPLEFAHFLEQDTPCFHTKDNTKLLNDMMLAENMHYLNSLLYGDFILNEIIKHFESLDSIVLFFSDHGEEVYDFRDFIGHADSKISRFMVEIPFIVYVSDVFIQKHPDIYKRLKNAQNQRYMNDDLMHTLLDIAGIHLKGYESKRSLISKDTTLLNQRIRKVGNKEHTKDYDGELKSQKSYLEQGLCE</sequence>
<dbReference type="GO" id="GO:0005886">
    <property type="term" value="C:plasma membrane"/>
    <property type="evidence" value="ECO:0007669"/>
    <property type="project" value="UniProtKB-SubCell"/>
</dbReference>
<feature type="transmembrane region" description="Helical" evidence="7">
    <location>
        <begin position="12"/>
        <end position="32"/>
    </location>
</feature>
<dbReference type="PANTHER" id="PTHR30443:SF2">
    <property type="entry name" value="PHOSPHOETHANOLAMINE TRANSFERASE EPTC"/>
    <property type="match status" value="1"/>
</dbReference>
<dbReference type="PANTHER" id="PTHR30443">
    <property type="entry name" value="INNER MEMBRANE PROTEIN"/>
    <property type="match status" value="1"/>
</dbReference>
<dbReference type="InterPro" id="IPR058130">
    <property type="entry name" value="PEA_transf_C"/>
</dbReference>
<accession>A0A3D8I769</accession>
<keyword evidence="2" id="KW-1003">Cell membrane</keyword>
<feature type="transmembrane region" description="Helical" evidence="7">
    <location>
        <begin position="123"/>
        <end position="142"/>
    </location>
</feature>
<dbReference type="Proteomes" id="UP000256599">
    <property type="component" value="Unassembled WGS sequence"/>
</dbReference>
<dbReference type="CDD" id="cd16017">
    <property type="entry name" value="LptA"/>
    <property type="match status" value="1"/>
</dbReference>
<keyword evidence="6 7" id="KW-0472">Membrane</keyword>
<feature type="transmembrane region" description="Helical" evidence="7">
    <location>
        <begin position="154"/>
        <end position="174"/>
    </location>
</feature>
<name>A0A3D8I769_9HELI</name>
<keyword evidence="10" id="KW-1185">Reference proteome</keyword>
<feature type="domain" description="Sulfatase N-terminal" evidence="8">
    <location>
        <begin position="234"/>
        <end position="544"/>
    </location>
</feature>
<dbReference type="Pfam" id="PF00884">
    <property type="entry name" value="Sulfatase"/>
    <property type="match status" value="1"/>
</dbReference>
<dbReference type="SUPFAM" id="SSF53649">
    <property type="entry name" value="Alkaline phosphatase-like"/>
    <property type="match status" value="1"/>
</dbReference>
<feature type="transmembrane region" description="Helical" evidence="7">
    <location>
        <begin position="44"/>
        <end position="65"/>
    </location>
</feature>
<evidence type="ECO:0000259" key="8">
    <source>
        <dbReference type="Pfam" id="PF00884"/>
    </source>
</evidence>
<keyword evidence="3" id="KW-0808">Transferase</keyword>
<dbReference type="EMBL" id="NXLR01000001">
    <property type="protein sequence ID" value="RDU60988.1"/>
    <property type="molecule type" value="Genomic_DNA"/>
</dbReference>